<keyword evidence="3 18" id="KW-0808">Transferase</keyword>
<keyword evidence="7 18" id="KW-0547">Nucleotide-binding</keyword>
<evidence type="ECO:0000256" key="21">
    <source>
        <dbReference type="PIRSR" id="PIRSR000628-3"/>
    </source>
</evidence>
<dbReference type="GO" id="GO:0043235">
    <property type="term" value="C:receptor complex"/>
    <property type="evidence" value="ECO:0007669"/>
    <property type="project" value="TreeGrafter"/>
</dbReference>
<dbReference type="InterPro" id="IPR017441">
    <property type="entry name" value="Protein_kinase_ATP_BS"/>
</dbReference>
<evidence type="ECO:0000256" key="14">
    <source>
        <dbReference type="ARBA" id="ARBA00023170"/>
    </source>
</evidence>
<feature type="signal peptide" evidence="25">
    <location>
        <begin position="1"/>
        <end position="46"/>
    </location>
</feature>
<dbReference type="SUPFAM" id="SSF48726">
    <property type="entry name" value="Immunoglobulin"/>
    <property type="match status" value="3"/>
</dbReference>
<dbReference type="GO" id="GO:0005886">
    <property type="term" value="C:plasma membrane"/>
    <property type="evidence" value="ECO:0007669"/>
    <property type="project" value="TreeGrafter"/>
</dbReference>
<dbReference type="InterPro" id="IPR008266">
    <property type="entry name" value="Tyr_kinase_AS"/>
</dbReference>
<keyword evidence="16" id="KW-0393">Immunoglobulin domain</keyword>
<keyword evidence="14 18" id="KW-0675">Receptor</keyword>
<dbReference type="SMART" id="SM00219">
    <property type="entry name" value="TyrKc"/>
    <property type="match status" value="1"/>
</dbReference>
<feature type="active site" description="Proton acceptor" evidence="19">
    <location>
        <position position="726"/>
    </location>
</feature>
<keyword evidence="10 24" id="KW-1133">Transmembrane helix</keyword>
<evidence type="ECO:0000256" key="11">
    <source>
        <dbReference type="ARBA" id="ARBA00023136"/>
    </source>
</evidence>
<evidence type="ECO:0000256" key="15">
    <source>
        <dbReference type="ARBA" id="ARBA00023180"/>
    </source>
</evidence>
<dbReference type="PROSITE" id="PS50011">
    <property type="entry name" value="PROTEIN_KINASE_DOM"/>
    <property type="match status" value="1"/>
</dbReference>
<dbReference type="Pfam" id="PF07714">
    <property type="entry name" value="PK_Tyr_Ser-Thr"/>
    <property type="match status" value="1"/>
</dbReference>
<feature type="transmembrane region" description="Helical" evidence="24">
    <location>
        <begin position="478"/>
        <end position="503"/>
    </location>
</feature>
<evidence type="ECO:0000256" key="10">
    <source>
        <dbReference type="ARBA" id="ARBA00022989"/>
    </source>
</evidence>
<dbReference type="InterPro" id="IPR016248">
    <property type="entry name" value="FGF_rcpt_fam"/>
</dbReference>
<dbReference type="InterPro" id="IPR013098">
    <property type="entry name" value="Ig_I-set"/>
</dbReference>
<dbReference type="PROSITE" id="PS50835">
    <property type="entry name" value="IG_LIKE"/>
    <property type="match status" value="3"/>
</dbReference>
<organism evidence="28">
    <name type="scientific">Gecarcinus lateralis</name>
    <name type="common">Blackback land crab</name>
    <dbReference type="NCBI Taxonomy" id="6769"/>
    <lineage>
        <taxon>Eukaryota</taxon>
        <taxon>Metazoa</taxon>
        <taxon>Ecdysozoa</taxon>
        <taxon>Arthropoda</taxon>
        <taxon>Crustacea</taxon>
        <taxon>Multicrustacea</taxon>
        <taxon>Malacostraca</taxon>
        <taxon>Eumalacostraca</taxon>
        <taxon>Eucarida</taxon>
        <taxon>Decapoda</taxon>
        <taxon>Pleocyemata</taxon>
        <taxon>Brachyura</taxon>
        <taxon>Eubrachyura</taxon>
        <taxon>Grapsoidea</taxon>
        <taxon>Gecarcinidae</taxon>
        <taxon>Gecarcinus</taxon>
    </lineage>
</organism>
<keyword evidence="6" id="KW-0677">Repeat</keyword>
<feature type="chain" id="PRO_5043837991" description="Fibroblast growth factor receptor" evidence="25">
    <location>
        <begin position="47"/>
        <end position="897"/>
    </location>
</feature>
<evidence type="ECO:0000256" key="19">
    <source>
        <dbReference type="PIRSR" id="PIRSR000628-1"/>
    </source>
</evidence>
<dbReference type="FunFam" id="1.10.510.10:FF:000007">
    <property type="entry name" value="Fibroblast growth factor receptor"/>
    <property type="match status" value="1"/>
</dbReference>
<dbReference type="Gene3D" id="3.30.200.20">
    <property type="entry name" value="Phosphorylase Kinase, domain 1"/>
    <property type="match status" value="1"/>
</dbReference>
<dbReference type="InterPro" id="IPR036179">
    <property type="entry name" value="Ig-like_dom_sf"/>
</dbReference>
<evidence type="ECO:0000256" key="17">
    <source>
        <dbReference type="ARBA" id="ARBA00051243"/>
    </source>
</evidence>
<feature type="binding site" evidence="20">
    <location>
        <position position="744"/>
    </location>
    <ligand>
        <name>ATP</name>
        <dbReference type="ChEBI" id="CHEBI:30616"/>
    </ligand>
</feature>
<dbReference type="InterPro" id="IPR007110">
    <property type="entry name" value="Ig-like_dom"/>
</dbReference>
<keyword evidence="4 24" id="KW-0812">Transmembrane</keyword>
<dbReference type="Pfam" id="PF07679">
    <property type="entry name" value="I-set"/>
    <property type="match status" value="2"/>
</dbReference>
<dbReference type="GO" id="GO:0005524">
    <property type="term" value="F:ATP binding"/>
    <property type="evidence" value="ECO:0007669"/>
    <property type="project" value="UniProtKB-UniRule"/>
</dbReference>
<evidence type="ECO:0000256" key="24">
    <source>
        <dbReference type="SAM" id="Phobius"/>
    </source>
</evidence>
<dbReference type="SMART" id="SM00408">
    <property type="entry name" value="IGc2"/>
    <property type="match status" value="2"/>
</dbReference>
<dbReference type="FunFam" id="2.60.40.10:FF:000020">
    <property type="entry name" value="Fibroblast growth factor receptor"/>
    <property type="match status" value="1"/>
</dbReference>
<dbReference type="InterPro" id="IPR003599">
    <property type="entry name" value="Ig_sub"/>
</dbReference>
<comment type="similarity">
    <text evidence="18">Belongs to the protein kinase superfamily. Tyr protein kinase family. Fibroblast growth factor receptor subfamily.</text>
</comment>
<dbReference type="PANTHER" id="PTHR24416:SF550">
    <property type="entry name" value="FIBROBLAST GROWTH FACTOR RECEPTOR HOMOLOG 1-RELATED"/>
    <property type="match status" value="1"/>
</dbReference>
<feature type="region of interest" description="Disordered" evidence="23">
    <location>
        <begin position="59"/>
        <end position="84"/>
    </location>
</feature>
<evidence type="ECO:0000256" key="9">
    <source>
        <dbReference type="ARBA" id="ARBA00022840"/>
    </source>
</evidence>
<evidence type="ECO:0000256" key="3">
    <source>
        <dbReference type="ARBA" id="ARBA00022679"/>
    </source>
</evidence>
<feature type="binding site" evidence="20">
    <location>
        <position position="730"/>
    </location>
    <ligand>
        <name>ATP</name>
        <dbReference type="ChEBI" id="CHEBI:30616"/>
    </ligand>
</feature>
<feature type="domain" description="Ig-like" evidence="27">
    <location>
        <begin position="258"/>
        <end position="343"/>
    </location>
</feature>
<dbReference type="EC" id="2.7.10.1" evidence="18"/>
<comment type="catalytic activity">
    <reaction evidence="17 18">
        <text>L-tyrosyl-[protein] + ATP = O-phospho-L-tyrosyl-[protein] + ADP + H(+)</text>
        <dbReference type="Rhea" id="RHEA:10596"/>
        <dbReference type="Rhea" id="RHEA-COMP:10136"/>
        <dbReference type="Rhea" id="RHEA-COMP:20101"/>
        <dbReference type="ChEBI" id="CHEBI:15378"/>
        <dbReference type="ChEBI" id="CHEBI:30616"/>
        <dbReference type="ChEBI" id="CHEBI:46858"/>
        <dbReference type="ChEBI" id="CHEBI:61978"/>
        <dbReference type="ChEBI" id="CHEBI:456216"/>
        <dbReference type="EC" id="2.7.10.1"/>
    </reaction>
</comment>
<dbReference type="SMART" id="SM00409">
    <property type="entry name" value="IG"/>
    <property type="match status" value="3"/>
</dbReference>
<sequence length="897" mass="99971">MTSQHSSSSSSRSSSSRSRSSRRGWWWGWSLLSLLLAASLLHTCSCLAIDYYDDDDGRGGGGEDGDGEGEGGGGGTDITDSPYIGFEYGEGEEGGRFEDLYEGVGENGVDGEGGVAEGGGTEGGKKEAGAIHSSHQQRRVMLGDRFRLKCRPQNVMSPPPQDFEAEWYFNSQPLRDSQTSRIRIIASSRVWPKLRVKEARREDAGVWACRWSGTGPHQGWVNYTLHIMEPPPTLPQALHADSKVLDADDDDEPSCIPPEFIKPLNLLMIKPAGNVAELKCQARGSNLNTTWLKDGEKPVRQLGDVKIKGAMLKMENLVPADSGNYTCVVFNECGGLNHTFALEVLEHIPSRPIFTKSLENTTVIQGGKVVLKVDIWTENTLMPYVVWRKDLPFTWSTPEQGKQPEVVIDTETLELAIKGKEGRNITSSEDPQVLVLTNVTEKDAGWYTCIAANSLGTSFSTAYLSVTDAEPILLDAEYHAIMVLTVVLLSVLVIGSIVASFVWKKWQKEKRRAIELERAKAITQHWIKKVIVERQNSDASQEPLLVPTIKIEHCQSRSRLGSEMTSISEYELPLDADWELPRSRLIMGESLGEGAFGKVMRAEVQGINRPDLATTVAVKMLKEGHTDSELMDLVSEMEMMKMIGTHINIINLLGCCTQDGPLYVVVEYAAHGNLRDYLRNNRPSSGYERPIGQEVDTITQKDLVSFAFQVARGMEYLASKKCIHRDLAARNVLVSADRIMKIADFGLARDIHSQDYYRKTSEGRLPVKWMAPEALFHRVYTSQSDVWAFGILLWEIMTLGGTPYPTVPSVEKLFQLLREGHRMEKPSNCSLEIYMIMRECWRYQPTQRPTFKELVEDFDRILTLSSTDDYLNLSLPHLDTPPSSCGSSLTSDALAPH</sequence>
<keyword evidence="5 25" id="KW-0732">Signal</keyword>
<evidence type="ECO:0000256" key="12">
    <source>
        <dbReference type="ARBA" id="ARBA00023137"/>
    </source>
</evidence>
<dbReference type="GO" id="GO:0005007">
    <property type="term" value="F:fibroblast growth factor receptor activity"/>
    <property type="evidence" value="ECO:0007669"/>
    <property type="project" value="InterPro"/>
</dbReference>
<dbReference type="PIRSF" id="PIRSF000628">
    <property type="entry name" value="FGFR"/>
    <property type="match status" value="1"/>
</dbReference>
<evidence type="ECO:0000256" key="7">
    <source>
        <dbReference type="ARBA" id="ARBA00022741"/>
    </source>
</evidence>
<evidence type="ECO:0000256" key="22">
    <source>
        <dbReference type="PROSITE-ProRule" id="PRU10141"/>
    </source>
</evidence>
<dbReference type="AlphaFoldDB" id="A0AAU0N4C0"/>
<dbReference type="InterPro" id="IPR050122">
    <property type="entry name" value="RTK"/>
</dbReference>
<feature type="binding site" evidence="20 22">
    <location>
        <position position="619"/>
    </location>
    <ligand>
        <name>ATP</name>
        <dbReference type="ChEBI" id="CHEBI:30616"/>
    </ligand>
</feature>
<keyword evidence="11 18" id="KW-0472">Membrane</keyword>
<keyword evidence="2" id="KW-0597">Phosphoprotein</keyword>
<evidence type="ECO:0000256" key="16">
    <source>
        <dbReference type="ARBA" id="ARBA00023319"/>
    </source>
</evidence>
<dbReference type="FunFam" id="3.30.200.20:FF:000814">
    <property type="entry name" value="Fibroblast growth factor receptor 2"/>
    <property type="match status" value="1"/>
</dbReference>
<dbReference type="SUPFAM" id="SSF56112">
    <property type="entry name" value="Protein kinase-like (PK-like)"/>
    <property type="match status" value="1"/>
</dbReference>
<reference evidence="28" key="1">
    <citation type="submission" date="2023-11" db="EMBL/GenBank/DDBJ databases">
        <title>Phylogenetic and Transcriptomic Characterization of Receptor Tyrosine Kinases in Crustaceans.</title>
        <authorList>
            <person name="Flores K."/>
            <person name="Perez-Moreno J."/>
            <person name="Durica D."/>
            <person name="Mykles D."/>
        </authorList>
    </citation>
    <scope>NUCLEOTIDE SEQUENCE</scope>
    <source>
        <strain evidence="28">EVm002929t1</strain>
    </source>
</reference>
<evidence type="ECO:0000256" key="6">
    <source>
        <dbReference type="ARBA" id="ARBA00022737"/>
    </source>
</evidence>
<evidence type="ECO:0000259" key="26">
    <source>
        <dbReference type="PROSITE" id="PS50011"/>
    </source>
</evidence>
<keyword evidence="15" id="KW-0325">Glycoprotein</keyword>
<dbReference type="InterPro" id="IPR001245">
    <property type="entry name" value="Ser-Thr/Tyr_kinase_cat_dom"/>
</dbReference>
<feature type="binding site" evidence="20">
    <location>
        <position position="673"/>
    </location>
    <ligand>
        <name>ATP</name>
        <dbReference type="ChEBI" id="CHEBI:30616"/>
    </ligand>
</feature>
<keyword evidence="12 18" id="KW-0829">Tyrosine-protein kinase</keyword>
<proteinExistence type="evidence at transcript level"/>
<evidence type="ECO:0000256" key="25">
    <source>
        <dbReference type="SAM" id="SignalP"/>
    </source>
</evidence>
<feature type="region of interest" description="Disordered" evidence="23">
    <location>
        <begin position="1"/>
        <end position="20"/>
    </location>
</feature>
<dbReference type="PANTHER" id="PTHR24416">
    <property type="entry name" value="TYROSINE-PROTEIN KINASE RECEPTOR"/>
    <property type="match status" value="1"/>
</dbReference>
<keyword evidence="9 18" id="KW-0067">ATP-binding</keyword>
<dbReference type="PROSITE" id="PS00109">
    <property type="entry name" value="PROTEIN_KINASE_TYR"/>
    <property type="match status" value="1"/>
</dbReference>
<dbReference type="InterPro" id="IPR011009">
    <property type="entry name" value="Kinase-like_dom_sf"/>
</dbReference>
<evidence type="ECO:0000256" key="4">
    <source>
        <dbReference type="ARBA" id="ARBA00022692"/>
    </source>
</evidence>
<evidence type="ECO:0000256" key="8">
    <source>
        <dbReference type="ARBA" id="ARBA00022777"/>
    </source>
</evidence>
<comment type="subcellular location">
    <subcellularLocation>
        <location evidence="1">Membrane</location>
        <topology evidence="1">Single-pass membrane protein</topology>
    </subcellularLocation>
</comment>
<dbReference type="GO" id="GO:0008284">
    <property type="term" value="P:positive regulation of cell population proliferation"/>
    <property type="evidence" value="ECO:0007669"/>
    <property type="project" value="InterPro"/>
</dbReference>
<evidence type="ECO:0000256" key="13">
    <source>
        <dbReference type="ARBA" id="ARBA00023157"/>
    </source>
</evidence>
<dbReference type="EMBL" id="OR772886">
    <property type="protein sequence ID" value="WOX59756.2"/>
    <property type="molecule type" value="mRNA"/>
</dbReference>
<feature type="binding site" evidence="20">
    <location>
        <begin position="667"/>
        <end position="669"/>
    </location>
    <ligand>
        <name>ATP</name>
        <dbReference type="ChEBI" id="CHEBI:30616"/>
    </ligand>
</feature>
<dbReference type="InterPro" id="IPR013783">
    <property type="entry name" value="Ig-like_fold"/>
</dbReference>
<evidence type="ECO:0000259" key="27">
    <source>
        <dbReference type="PROSITE" id="PS50835"/>
    </source>
</evidence>
<evidence type="ECO:0000313" key="28">
    <source>
        <dbReference type="EMBL" id="WOX59756.2"/>
    </source>
</evidence>
<dbReference type="FunFam" id="2.60.40.10:FF:000016">
    <property type="entry name" value="Fibroblast growth factor receptor"/>
    <property type="match status" value="1"/>
</dbReference>
<evidence type="ECO:0000256" key="18">
    <source>
        <dbReference type="PIRNR" id="PIRNR000628"/>
    </source>
</evidence>
<keyword evidence="13 21" id="KW-1015">Disulfide bond</keyword>
<keyword evidence="8 18" id="KW-0418">Kinase</keyword>
<feature type="binding site" evidence="20">
    <location>
        <begin position="591"/>
        <end position="597"/>
    </location>
    <ligand>
        <name>ATP</name>
        <dbReference type="ChEBI" id="CHEBI:30616"/>
    </ligand>
</feature>
<dbReference type="InterPro" id="IPR003598">
    <property type="entry name" value="Ig_sub2"/>
</dbReference>
<evidence type="ECO:0000256" key="23">
    <source>
        <dbReference type="SAM" id="MobiDB-lite"/>
    </source>
</evidence>
<name>A0AAU0N4C0_GECLA</name>
<dbReference type="Gene3D" id="2.60.40.10">
    <property type="entry name" value="Immunoglobulins"/>
    <property type="match status" value="3"/>
</dbReference>
<evidence type="ECO:0000256" key="20">
    <source>
        <dbReference type="PIRSR" id="PIRSR000628-2"/>
    </source>
</evidence>
<dbReference type="PRINTS" id="PR00109">
    <property type="entry name" value="TYRKINASE"/>
</dbReference>
<feature type="disulfide bond" evidence="21">
    <location>
        <begin position="280"/>
        <end position="327"/>
    </location>
</feature>
<protein>
    <recommendedName>
        <fullName evidence="18">Fibroblast growth factor receptor</fullName>
        <ecNumber evidence="18">2.7.10.1</ecNumber>
    </recommendedName>
</protein>
<feature type="domain" description="Ig-like" evidence="27">
    <location>
        <begin position="143"/>
        <end position="210"/>
    </location>
</feature>
<accession>A0AAU0N4C0</accession>
<dbReference type="InterPro" id="IPR020635">
    <property type="entry name" value="Tyr_kinase_cat_dom"/>
</dbReference>
<evidence type="ECO:0000256" key="1">
    <source>
        <dbReference type="ARBA" id="ARBA00004167"/>
    </source>
</evidence>
<dbReference type="Gene3D" id="1.10.510.10">
    <property type="entry name" value="Transferase(Phosphotransferase) domain 1"/>
    <property type="match status" value="1"/>
</dbReference>
<feature type="domain" description="Ig-like" evidence="27">
    <location>
        <begin position="352"/>
        <end position="467"/>
    </location>
</feature>
<evidence type="ECO:0000256" key="5">
    <source>
        <dbReference type="ARBA" id="ARBA00022729"/>
    </source>
</evidence>
<evidence type="ECO:0000256" key="2">
    <source>
        <dbReference type="ARBA" id="ARBA00022553"/>
    </source>
</evidence>
<feature type="domain" description="Protein kinase" evidence="26">
    <location>
        <begin position="585"/>
        <end position="862"/>
    </location>
</feature>
<dbReference type="InterPro" id="IPR000719">
    <property type="entry name" value="Prot_kinase_dom"/>
</dbReference>
<dbReference type="PROSITE" id="PS00107">
    <property type="entry name" value="PROTEIN_KINASE_ATP"/>
    <property type="match status" value="1"/>
</dbReference>